<dbReference type="AlphaFoldDB" id="A0A645BG96"/>
<protein>
    <submittedName>
        <fullName evidence="2">Uncharacterized protein</fullName>
    </submittedName>
</protein>
<proteinExistence type="predicted"/>
<comment type="caution">
    <text evidence="2">The sequence shown here is derived from an EMBL/GenBank/DDBJ whole genome shotgun (WGS) entry which is preliminary data.</text>
</comment>
<sequence>MYGDLGHPQHVVLHVALGDDLPIAPVILLKALYDFPHKREIHYFTMLNFEIFIFAFSIFANHAGNAGHGRTTKIIAPVELNEGGQDDWHGQLHFVGRSIFARKVYVENCGALIFGFCPNSAKHPAVDIEVGIIQGIFFFRCNLVGPGGGWIDRL</sequence>
<name>A0A645BG96_9ZZZZ</name>
<reference evidence="2" key="1">
    <citation type="submission" date="2019-08" db="EMBL/GenBank/DDBJ databases">
        <authorList>
            <person name="Kucharzyk K."/>
            <person name="Murdoch R.W."/>
            <person name="Higgins S."/>
            <person name="Loffler F."/>
        </authorList>
    </citation>
    <scope>NUCLEOTIDE SEQUENCE</scope>
</reference>
<accession>A0A645BG96</accession>
<keyword evidence="1" id="KW-1133">Transmembrane helix</keyword>
<gene>
    <name evidence="2" type="ORF">SDC9_111248</name>
</gene>
<organism evidence="2">
    <name type="scientific">bioreactor metagenome</name>
    <dbReference type="NCBI Taxonomy" id="1076179"/>
    <lineage>
        <taxon>unclassified sequences</taxon>
        <taxon>metagenomes</taxon>
        <taxon>ecological metagenomes</taxon>
    </lineage>
</organism>
<evidence type="ECO:0000256" key="1">
    <source>
        <dbReference type="SAM" id="Phobius"/>
    </source>
</evidence>
<dbReference type="EMBL" id="VSSQ01019907">
    <property type="protein sequence ID" value="MPM64362.1"/>
    <property type="molecule type" value="Genomic_DNA"/>
</dbReference>
<keyword evidence="1" id="KW-0812">Transmembrane</keyword>
<keyword evidence="1" id="KW-0472">Membrane</keyword>
<feature type="transmembrane region" description="Helical" evidence="1">
    <location>
        <begin position="41"/>
        <end position="60"/>
    </location>
</feature>
<evidence type="ECO:0000313" key="2">
    <source>
        <dbReference type="EMBL" id="MPM64362.1"/>
    </source>
</evidence>